<dbReference type="AlphaFoldDB" id="A0A2T9XXQ6"/>
<accession>A0A2T9XXQ6</accession>
<dbReference type="Gene3D" id="2.60.40.640">
    <property type="match status" value="1"/>
</dbReference>
<protein>
    <submittedName>
        <fullName evidence="3">Uncharacterized protein</fullName>
    </submittedName>
</protein>
<dbReference type="EMBL" id="MBFT01001220">
    <property type="protein sequence ID" value="PVU84858.1"/>
    <property type="molecule type" value="Genomic_DNA"/>
</dbReference>
<dbReference type="Proteomes" id="UP000245699">
    <property type="component" value="Unassembled WGS sequence"/>
</dbReference>
<reference evidence="3 5" key="1">
    <citation type="journal article" date="2018" name="MBio">
        <title>Comparative Genomics Reveals the Core Gene Toolbox for the Fungus-Insect Symbiosis.</title>
        <authorList>
            <person name="Wang Y."/>
            <person name="Stata M."/>
            <person name="Wang W."/>
            <person name="Stajich J.E."/>
            <person name="White M.M."/>
            <person name="Moncalvo J.M."/>
        </authorList>
    </citation>
    <scope>NUCLEOTIDE SEQUENCE [LARGE SCALE GENOMIC DNA]</scope>
    <source>
        <strain evidence="3 5">AUS-77-4</strain>
    </source>
</reference>
<organism evidence="3 5">
    <name type="scientific">Furculomyces boomerangus</name>
    <dbReference type="NCBI Taxonomy" id="61424"/>
    <lineage>
        <taxon>Eukaryota</taxon>
        <taxon>Fungi</taxon>
        <taxon>Fungi incertae sedis</taxon>
        <taxon>Zoopagomycota</taxon>
        <taxon>Kickxellomycotina</taxon>
        <taxon>Harpellomycetes</taxon>
        <taxon>Harpellales</taxon>
        <taxon>Harpellaceae</taxon>
        <taxon>Furculomyces</taxon>
    </lineage>
</organism>
<evidence type="ECO:0000313" key="4">
    <source>
        <dbReference type="EMBL" id="PVU91697.1"/>
    </source>
</evidence>
<feature type="domain" description="Arrestin-like N-terminal" evidence="1">
    <location>
        <begin position="35"/>
        <end position="145"/>
    </location>
</feature>
<dbReference type="STRING" id="61424.A0A2T9XXQ6"/>
<name>A0A2T9XXQ6_9FUNG</name>
<dbReference type="GO" id="GO:0005886">
    <property type="term" value="C:plasma membrane"/>
    <property type="evidence" value="ECO:0007669"/>
    <property type="project" value="TreeGrafter"/>
</dbReference>
<keyword evidence="5" id="KW-1185">Reference proteome</keyword>
<dbReference type="GO" id="GO:0030674">
    <property type="term" value="F:protein-macromolecule adaptor activity"/>
    <property type="evidence" value="ECO:0007669"/>
    <property type="project" value="TreeGrafter"/>
</dbReference>
<evidence type="ECO:0000259" key="1">
    <source>
        <dbReference type="Pfam" id="PF00339"/>
    </source>
</evidence>
<dbReference type="InterPro" id="IPR050357">
    <property type="entry name" value="Arrestin_domain-protein"/>
</dbReference>
<dbReference type="GO" id="GO:0031625">
    <property type="term" value="F:ubiquitin protein ligase binding"/>
    <property type="evidence" value="ECO:0007669"/>
    <property type="project" value="TreeGrafter"/>
</dbReference>
<dbReference type="InterPro" id="IPR011021">
    <property type="entry name" value="Arrestin-like_N"/>
</dbReference>
<dbReference type="OrthoDB" id="2333384at2759"/>
<gene>
    <name evidence="4" type="ORF">BB559_004030</name>
    <name evidence="3" type="ORF">BB559_007332</name>
</gene>
<dbReference type="InterPro" id="IPR014752">
    <property type="entry name" value="Arrestin-like_C"/>
</dbReference>
<proteinExistence type="predicted"/>
<dbReference type="PANTHER" id="PTHR11188">
    <property type="entry name" value="ARRESTIN DOMAIN CONTAINING PROTEIN"/>
    <property type="match status" value="1"/>
</dbReference>
<dbReference type="Pfam" id="PF02752">
    <property type="entry name" value="Arrestin_C"/>
    <property type="match status" value="1"/>
</dbReference>
<dbReference type="SUPFAM" id="SSF81296">
    <property type="entry name" value="E set domains"/>
    <property type="match status" value="1"/>
</dbReference>
<dbReference type="EMBL" id="MBFT01000400">
    <property type="protein sequence ID" value="PVU91697.1"/>
    <property type="molecule type" value="Genomic_DNA"/>
</dbReference>
<evidence type="ECO:0000259" key="2">
    <source>
        <dbReference type="Pfam" id="PF02752"/>
    </source>
</evidence>
<dbReference type="PANTHER" id="PTHR11188:SF17">
    <property type="entry name" value="FI21816P1"/>
    <property type="match status" value="1"/>
</dbReference>
<dbReference type="InterPro" id="IPR014756">
    <property type="entry name" value="Ig_E-set"/>
</dbReference>
<dbReference type="Pfam" id="PF00339">
    <property type="entry name" value="Arrestin_N"/>
    <property type="match status" value="1"/>
</dbReference>
<dbReference type="GO" id="GO:0070086">
    <property type="term" value="P:ubiquitin-dependent endocytosis"/>
    <property type="evidence" value="ECO:0007669"/>
    <property type="project" value="TreeGrafter"/>
</dbReference>
<dbReference type="InterPro" id="IPR011022">
    <property type="entry name" value="Arrestin_C-like"/>
</dbReference>
<feature type="domain" description="Arrestin C-terminal-like" evidence="2">
    <location>
        <begin position="184"/>
        <end position="322"/>
    </location>
</feature>
<evidence type="ECO:0000313" key="3">
    <source>
        <dbReference type="EMBL" id="PVU84858.1"/>
    </source>
</evidence>
<sequence length="353" mass="39880">MISYLFSNVTLDLVVQSDTVVFHGNQDSASSKLLFGKVILKVTKKTKISSLRVVASGVTQFWFAENSIAQYSVSTSGRDVYHSEIIQVLDKTEILLDGKKTPIYLEPNTYEYSFIIKNCGNLPESVYTTYGSTEYSLKATLETSSYLPSITKQIPIYIGRIPYSGPPTFMPDDGPNDILKKFEEKLSVKLNTPSKYYSENQTIDLVADISLMNPNIKILSVGARINEYTTITDIKNQNTKKFIVKMISSEKRNLDSSKQDSKFLDSSEFGFEMVLPQAYKNIQHDIETDVFSVSHQIHFDIDIEIDGVIEKLRTSLPLLVVPNEYFSEMLSLPKYSPKTEPADFELLPPVYSI</sequence>
<evidence type="ECO:0000313" key="5">
    <source>
        <dbReference type="Proteomes" id="UP000245699"/>
    </source>
</evidence>
<dbReference type="GO" id="GO:0005829">
    <property type="term" value="C:cytosol"/>
    <property type="evidence" value="ECO:0007669"/>
    <property type="project" value="TreeGrafter"/>
</dbReference>
<comment type="caution">
    <text evidence="3">The sequence shown here is derived from an EMBL/GenBank/DDBJ whole genome shotgun (WGS) entry which is preliminary data.</text>
</comment>